<evidence type="ECO:0000313" key="3">
    <source>
        <dbReference type="Proteomes" id="UP000316196"/>
    </source>
</evidence>
<comment type="caution">
    <text evidence="2">The sequence shown here is derived from an EMBL/GenBank/DDBJ whole genome shotgun (WGS) entry which is preliminary data.</text>
</comment>
<name>A0A542ZC05_9ACTN</name>
<proteinExistence type="predicted"/>
<feature type="chain" id="PRO_5039444644" description="SurA-like protein" evidence="1">
    <location>
        <begin position="29"/>
        <end position="190"/>
    </location>
</feature>
<evidence type="ECO:0000313" key="2">
    <source>
        <dbReference type="EMBL" id="TQL57885.1"/>
    </source>
</evidence>
<dbReference type="Proteomes" id="UP000316196">
    <property type="component" value="Unassembled WGS sequence"/>
</dbReference>
<keyword evidence="1" id="KW-0732">Signal</keyword>
<evidence type="ECO:0008006" key="4">
    <source>
        <dbReference type="Google" id="ProtNLM"/>
    </source>
</evidence>
<keyword evidence="3" id="KW-1185">Reference proteome</keyword>
<reference evidence="2 3" key="1">
    <citation type="submission" date="2019-06" db="EMBL/GenBank/DDBJ databases">
        <title>Sequencing the genomes of 1000 actinobacteria strains.</title>
        <authorList>
            <person name="Klenk H.-P."/>
        </authorList>
    </citation>
    <scope>NUCLEOTIDE SEQUENCE [LARGE SCALE GENOMIC DNA]</scope>
    <source>
        <strain evidence="2 3">DSM 8251</strain>
    </source>
</reference>
<accession>A0A542ZC05</accession>
<sequence>MARMTTRAKRLLAVGIAASALVVTGCGAPQDAATIDGETYSVQDVQERTDNLNAAVGSEMFTPVYVVTVTVDNAIAQKVAAEFGMEATDEQLMGALLQQGVPAQLVMDPQAGEVLKDDLFSKAVQQQVPPAEYARIADEVDVQVNPRYGSLDANGYFAAGGSLSVRSPQTMLRLQEHFEEQAERRDLLGG</sequence>
<gene>
    <name evidence="2" type="ORF">FB460_1731</name>
</gene>
<dbReference type="AlphaFoldDB" id="A0A542ZC05"/>
<feature type="signal peptide" evidence="1">
    <location>
        <begin position="1"/>
        <end position="28"/>
    </location>
</feature>
<organism evidence="2 3">
    <name type="scientific">Propioniferax innocua</name>
    <dbReference type="NCBI Taxonomy" id="1753"/>
    <lineage>
        <taxon>Bacteria</taxon>
        <taxon>Bacillati</taxon>
        <taxon>Actinomycetota</taxon>
        <taxon>Actinomycetes</taxon>
        <taxon>Propionibacteriales</taxon>
        <taxon>Propionibacteriaceae</taxon>
        <taxon>Propioniferax</taxon>
    </lineage>
</organism>
<dbReference type="PROSITE" id="PS51257">
    <property type="entry name" value="PROKAR_LIPOPROTEIN"/>
    <property type="match status" value="1"/>
</dbReference>
<protein>
    <recommendedName>
        <fullName evidence="4">SurA-like protein</fullName>
    </recommendedName>
</protein>
<evidence type="ECO:0000256" key="1">
    <source>
        <dbReference type="SAM" id="SignalP"/>
    </source>
</evidence>
<dbReference type="EMBL" id="VFOR01000002">
    <property type="protein sequence ID" value="TQL57885.1"/>
    <property type="molecule type" value="Genomic_DNA"/>
</dbReference>